<proteinExistence type="predicted"/>
<keyword evidence="4" id="KW-1185">Reference proteome</keyword>
<sequence length="235" mass="26948">MDNFIRMVFPATEIVTPQVPPKSPPKFHPSHPPSSTPSLAPLNMNLEEFFSSELILENESILLCPLTIHHIDAIESISYSTELGEFGARVKSREDLTAYFNFCLDSKKEKALYPLVIIRKKNNDPVGITMLGNISFQHRRLEIGWTWLGEKFQGTGANTICKRLLLDYCFDNLNLRRVEFKIDINNLKSQKAIEKLGAIKEGLLRNYNVQSYGESKGTYVYSILKEEWRKVHRKG</sequence>
<dbReference type="PROSITE" id="PS51186">
    <property type="entry name" value="GNAT"/>
    <property type="match status" value="1"/>
</dbReference>
<evidence type="ECO:0000313" key="3">
    <source>
        <dbReference type="EMBL" id="GAA4433174.1"/>
    </source>
</evidence>
<organism evidence="3 4">
    <name type="scientific">Ravibacter arvi</name>
    <dbReference type="NCBI Taxonomy" id="2051041"/>
    <lineage>
        <taxon>Bacteria</taxon>
        <taxon>Pseudomonadati</taxon>
        <taxon>Bacteroidota</taxon>
        <taxon>Cytophagia</taxon>
        <taxon>Cytophagales</taxon>
        <taxon>Spirosomataceae</taxon>
        <taxon>Ravibacter</taxon>
    </lineage>
</organism>
<accession>A0ABP8LQA3</accession>
<dbReference type="PANTHER" id="PTHR43610:SF1">
    <property type="entry name" value="N-ACETYLTRANSFERASE DOMAIN-CONTAINING PROTEIN"/>
    <property type="match status" value="1"/>
</dbReference>
<dbReference type="InterPro" id="IPR000182">
    <property type="entry name" value="GNAT_dom"/>
</dbReference>
<evidence type="ECO:0000256" key="1">
    <source>
        <dbReference type="SAM" id="MobiDB-lite"/>
    </source>
</evidence>
<feature type="region of interest" description="Disordered" evidence="1">
    <location>
        <begin position="16"/>
        <end position="38"/>
    </location>
</feature>
<reference evidence="4" key="1">
    <citation type="journal article" date="2019" name="Int. J. Syst. Evol. Microbiol.">
        <title>The Global Catalogue of Microorganisms (GCM) 10K type strain sequencing project: providing services to taxonomists for standard genome sequencing and annotation.</title>
        <authorList>
            <consortium name="The Broad Institute Genomics Platform"/>
            <consortium name="The Broad Institute Genome Sequencing Center for Infectious Disease"/>
            <person name="Wu L."/>
            <person name="Ma J."/>
        </authorList>
    </citation>
    <scope>NUCLEOTIDE SEQUENCE [LARGE SCALE GENOMIC DNA]</scope>
    <source>
        <strain evidence="4">JCM 31920</strain>
    </source>
</reference>
<feature type="domain" description="N-acetyltransferase" evidence="2">
    <location>
        <begin position="61"/>
        <end position="226"/>
    </location>
</feature>
<dbReference type="PANTHER" id="PTHR43610">
    <property type="entry name" value="BLL6696 PROTEIN"/>
    <property type="match status" value="1"/>
</dbReference>
<protein>
    <recommendedName>
        <fullName evidence="2">N-acetyltransferase domain-containing protein</fullName>
    </recommendedName>
</protein>
<feature type="compositionally biased region" description="Pro residues" evidence="1">
    <location>
        <begin position="18"/>
        <end position="35"/>
    </location>
</feature>
<comment type="caution">
    <text evidence="3">The sequence shown here is derived from an EMBL/GenBank/DDBJ whole genome shotgun (WGS) entry which is preliminary data.</text>
</comment>
<dbReference type="Gene3D" id="3.40.630.30">
    <property type="match status" value="1"/>
</dbReference>
<dbReference type="InterPro" id="IPR016181">
    <property type="entry name" value="Acyl_CoA_acyltransferase"/>
</dbReference>
<gene>
    <name evidence="3" type="ORF">GCM10023091_06320</name>
</gene>
<dbReference type="SUPFAM" id="SSF55729">
    <property type="entry name" value="Acyl-CoA N-acyltransferases (Nat)"/>
    <property type="match status" value="1"/>
</dbReference>
<dbReference type="Pfam" id="PF13302">
    <property type="entry name" value="Acetyltransf_3"/>
    <property type="match status" value="1"/>
</dbReference>
<dbReference type="EMBL" id="BAABEY010000005">
    <property type="protein sequence ID" value="GAA4433174.1"/>
    <property type="molecule type" value="Genomic_DNA"/>
</dbReference>
<dbReference type="Proteomes" id="UP001501508">
    <property type="component" value="Unassembled WGS sequence"/>
</dbReference>
<evidence type="ECO:0000313" key="4">
    <source>
        <dbReference type="Proteomes" id="UP001501508"/>
    </source>
</evidence>
<name>A0ABP8LQA3_9BACT</name>
<evidence type="ECO:0000259" key="2">
    <source>
        <dbReference type="PROSITE" id="PS51186"/>
    </source>
</evidence>